<sequence length="248" mass="28495">MTSTSRGNKTNTWSTKLASDPTSSFWTTNYLFIAQHTPIPSYQRDETRRDGQRLTLLHSRRGQAWRQLVPELMNVDEKEDYWQPYYLAETRQGPSEGGQPFREHLAAGEPFANDFLGASVEECGAFELAQQDKDDLTEDCRMVLLDARSARDKTVLVCYYVRPVYAFMMRRDQKGEAWYTFRVPYTRVAKLCSYFPPVGDADETWGAIFHRKEELTDEQGVFDVERASELCVQGEGDVPGLEDLDDTN</sequence>
<protein>
    <submittedName>
        <fullName evidence="1">Uncharacterized protein</fullName>
    </submittedName>
</protein>
<organism evidence="1 2">
    <name type="scientific">Apiospora marii</name>
    <dbReference type="NCBI Taxonomy" id="335849"/>
    <lineage>
        <taxon>Eukaryota</taxon>
        <taxon>Fungi</taxon>
        <taxon>Dikarya</taxon>
        <taxon>Ascomycota</taxon>
        <taxon>Pezizomycotina</taxon>
        <taxon>Sordariomycetes</taxon>
        <taxon>Xylariomycetidae</taxon>
        <taxon>Amphisphaeriales</taxon>
        <taxon>Apiosporaceae</taxon>
        <taxon>Apiospora</taxon>
    </lineage>
</organism>
<keyword evidence="2" id="KW-1185">Reference proteome</keyword>
<proteinExistence type="predicted"/>
<reference evidence="1 2" key="1">
    <citation type="submission" date="2023-01" db="EMBL/GenBank/DDBJ databases">
        <title>Analysis of 21 Apiospora genomes using comparative genomics revels a genus with tremendous synthesis potential of carbohydrate active enzymes and secondary metabolites.</title>
        <authorList>
            <person name="Sorensen T."/>
        </authorList>
    </citation>
    <scope>NUCLEOTIDE SEQUENCE [LARGE SCALE GENOMIC DNA]</scope>
    <source>
        <strain evidence="1 2">CBS 20057</strain>
    </source>
</reference>
<name>A0ABR1S1C3_9PEZI</name>
<evidence type="ECO:0000313" key="1">
    <source>
        <dbReference type="EMBL" id="KAK8023480.1"/>
    </source>
</evidence>
<dbReference type="Proteomes" id="UP001396898">
    <property type="component" value="Unassembled WGS sequence"/>
</dbReference>
<comment type="caution">
    <text evidence="1">The sequence shown here is derived from an EMBL/GenBank/DDBJ whole genome shotgun (WGS) entry which is preliminary data.</text>
</comment>
<dbReference type="EMBL" id="JAQQWI010000008">
    <property type="protein sequence ID" value="KAK8023480.1"/>
    <property type="molecule type" value="Genomic_DNA"/>
</dbReference>
<accession>A0ABR1S1C3</accession>
<gene>
    <name evidence="1" type="ORF">PG991_006719</name>
</gene>
<evidence type="ECO:0000313" key="2">
    <source>
        <dbReference type="Proteomes" id="UP001396898"/>
    </source>
</evidence>